<dbReference type="Pfam" id="PF12019">
    <property type="entry name" value="GspH"/>
    <property type="match status" value="1"/>
</dbReference>
<comment type="caution">
    <text evidence="12">The sequence shown here is derived from an EMBL/GenBank/DDBJ whole genome shotgun (WGS) entry which is preliminary data.</text>
</comment>
<dbReference type="SUPFAM" id="SSF54523">
    <property type="entry name" value="Pili subunits"/>
    <property type="match status" value="1"/>
</dbReference>
<comment type="similarity">
    <text evidence="9">Belongs to the GSP H family.</text>
</comment>
<reference evidence="12" key="1">
    <citation type="submission" date="2022-06" db="EMBL/GenBank/DDBJ databases">
        <authorList>
            <person name="Lu C.-H."/>
        </authorList>
    </citation>
    <scope>NUCLEOTIDE SEQUENCE</scope>
    <source>
        <strain evidence="12">21MJYT02-11</strain>
    </source>
</reference>
<evidence type="ECO:0000256" key="1">
    <source>
        <dbReference type="ARBA" id="ARBA00004377"/>
    </source>
</evidence>
<evidence type="ECO:0000256" key="5">
    <source>
        <dbReference type="ARBA" id="ARBA00022519"/>
    </source>
</evidence>
<accession>A0ABT1AJW0</accession>
<keyword evidence="4" id="KW-0488">Methylation</keyword>
<evidence type="ECO:0000313" key="12">
    <source>
        <dbReference type="EMBL" id="MCO5398442.1"/>
    </source>
</evidence>
<proteinExistence type="inferred from homology"/>
<sequence>MIELLVTLSILAVILMMAVPSFGPTLRSNRLFAVQSEVMSSLALARSEAAKRGVPVGVKAPGASVASGNEWGTGWSVWVDSNANGAIDAGEPVLRAHEPLVAGLTLSVPNNGVIEFDAHGFLLPAPSPARQLKACSSTSGAPGYQITVRPNGLADSASAACP</sequence>
<dbReference type="Proteomes" id="UP001162811">
    <property type="component" value="Unassembled WGS sequence"/>
</dbReference>
<keyword evidence="7" id="KW-1133">Transmembrane helix</keyword>
<evidence type="ECO:0000256" key="9">
    <source>
        <dbReference type="ARBA" id="ARBA00025772"/>
    </source>
</evidence>
<evidence type="ECO:0000256" key="7">
    <source>
        <dbReference type="ARBA" id="ARBA00022989"/>
    </source>
</evidence>
<evidence type="ECO:0000256" key="2">
    <source>
        <dbReference type="ARBA" id="ARBA00021549"/>
    </source>
</evidence>
<evidence type="ECO:0000313" key="13">
    <source>
        <dbReference type="Proteomes" id="UP001162811"/>
    </source>
</evidence>
<dbReference type="InterPro" id="IPR045584">
    <property type="entry name" value="Pilin-like"/>
</dbReference>
<keyword evidence="8" id="KW-0472">Membrane</keyword>
<feature type="domain" description="General secretion pathway GspH" evidence="11">
    <location>
        <begin position="37"/>
        <end position="152"/>
    </location>
</feature>
<keyword evidence="3" id="KW-1003">Cell membrane</keyword>
<evidence type="ECO:0000256" key="4">
    <source>
        <dbReference type="ARBA" id="ARBA00022481"/>
    </source>
</evidence>
<gene>
    <name evidence="12" type="ORF">NG900_09565</name>
</gene>
<protein>
    <recommendedName>
        <fullName evidence="2">Type II secretion system protein H</fullName>
    </recommendedName>
    <alternativeName>
        <fullName evidence="10">General secretion pathway protein H</fullName>
    </alternativeName>
</protein>
<keyword evidence="13" id="KW-1185">Reference proteome</keyword>
<dbReference type="Gene3D" id="3.55.40.10">
    <property type="entry name" value="minor pseudopilin epsh domain"/>
    <property type="match status" value="1"/>
</dbReference>
<evidence type="ECO:0000256" key="8">
    <source>
        <dbReference type="ARBA" id="ARBA00023136"/>
    </source>
</evidence>
<evidence type="ECO:0000259" key="11">
    <source>
        <dbReference type="Pfam" id="PF12019"/>
    </source>
</evidence>
<comment type="subcellular location">
    <subcellularLocation>
        <location evidence="1">Cell inner membrane</location>
        <topology evidence="1">Single-pass membrane protein</topology>
    </subcellularLocation>
</comment>
<organism evidence="12 13">
    <name type="scientific">Ralstonia soli</name>
    <dbReference type="NCBI Taxonomy" id="2953896"/>
    <lineage>
        <taxon>Bacteria</taxon>
        <taxon>Pseudomonadati</taxon>
        <taxon>Pseudomonadota</taxon>
        <taxon>Betaproteobacteria</taxon>
        <taxon>Burkholderiales</taxon>
        <taxon>Burkholderiaceae</taxon>
        <taxon>Ralstonia</taxon>
    </lineage>
</organism>
<keyword evidence="6" id="KW-0812">Transmembrane</keyword>
<dbReference type="EMBL" id="JAMXHT010000003">
    <property type="protein sequence ID" value="MCO5398442.1"/>
    <property type="molecule type" value="Genomic_DNA"/>
</dbReference>
<evidence type="ECO:0000256" key="6">
    <source>
        <dbReference type="ARBA" id="ARBA00022692"/>
    </source>
</evidence>
<evidence type="ECO:0000256" key="10">
    <source>
        <dbReference type="ARBA" id="ARBA00030775"/>
    </source>
</evidence>
<keyword evidence="5" id="KW-0997">Cell inner membrane</keyword>
<evidence type="ECO:0000256" key="3">
    <source>
        <dbReference type="ARBA" id="ARBA00022475"/>
    </source>
</evidence>
<dbReference type="InterPro" id="IPR022346">
    <property type="entry name" value="T2SS_GspH"/>
</dbReference>
<name>A0ABT1AJW0_9RALS</name>
<reference evidence="12" key="2">
    <citation type="journal article" date="2023" name="Front. Microbiol.">
        <title>Ralstonia chuxiongensis sp. nov., Ralstonia mojiangensis sp. nov., and Ralstonia soli sp. nov., isolated from tobacco fields, are three novel species in the family Burkholderiaceae.</title>
        <authorList>
            <person name="Lu C.H."/>
            <person name="Zhang Y.Y."/>
            <person name="Jiang N."/>
            <person name="Chen W."/>
            <person name="Shao X."/>
            <person name="Zhao Z.M."/>
            <person name="Lu W.L."/>
            <person name="Hu X."/>
            <person name="Xi Y.X."/>
            <person name="Zou S.Y."/>
            <person name="Wei Q.J."/>
            <person name="Lin Z.L."/>
            <person name="Gong L."/>
            <person name="Gai X.T."/>
            <person name="Zhang L.Q."/>
            <person name="Li J.Y."/>
            <person name="Jin Y."/>
            <person name="Xia Z.Y."/>
        </authorList>
    </citation>
    <scope>NUCLEOTIDE SEQUENCE</scope>
    <source>
        <strain evidence="12">21MJYT02-11</strain>
    </source>
</reference>